<reference evidence="3" key="1">
    <citation type="submission" date="2025-08" db="UniProtKB">
        <authorList>
            <consortium name="RefSeq"/>
        </authorList>
    </citation>
    <scope>IDENTIFICATION</scope>
</reference>
<keyword evidence="1" id="KW-0732">Signal</keyword>
<dbReference type="Gene3D" id="2.170.130.30">
    <property type="match status" value="1"/>
</dbReference>
<keyword evidence="2" id="KW-1185">Reference proteome</keyword>
<dbReference type="GO" id="GO:0005615">
    <property type="term" value="C:extracellular space"/>
    <property type="evidence" value="ECO:0007669"/>
    <property type="project" value="TreeGrafter"/>
</dbReference>
<proteinExistence type="predicted"/>
<dbReference type="GeneID" id="103366635"/>
<dbReference type="RefSeq" id="XP_008292629.1">
    <property type="nucleotide sequence ID" value="XM_008294407.1"/>
</dbReference>
<dbReference type="AlphaFoldDB" id="A0A9Y4KDI8"/>
<dbReference type="Proteomes" id="UP000694891">
    <property type="component" value="Unplaced"/>
</dbReference>
<protein>
    <submittedName>
        <fullName evidence="3">Gastric intrinsic factor-like</fullName>
    </submittedName>
</protein>
<dbReference type="GO" id="GO:0015889">
    <property type="term" value="P:cobalamin transport"/>
    <property type="evidence" value="ECO:0007669"/>
    <property type="project" value="TreeGrafter"/>
</dbReference>
<dbReference type="PANTHER" id="PTHR10559:SF18">
    <property type="entry name" value="TRANSCOBALAMIN II"/>
    <property type="match status" value="1"/>
</dbReference>
<dbReference type="InterPro" id="IPR051588">
    <property type="entry name" value="Cobalamin_Transport"/>
</dbReference>
<accession>A0A9Y4KDI8</accession>
<evidence type="ECO:0000313" key="2">
    <source>
        <dbReference type="Proteomes" id="UP000694891"/>
    </source>
</evidence>
<gene>
    <name evidence="3" type="primary">LOC103366635</name>
</gene>
<name>A0A9Y4KDI8_9TELE</name>
<sequence>MTMPALLSAALMLLLLLPGTLTEDSKPVPVSVVVEDTVDGAVTLTYATEVASKGTLLDALKTLMATNSKFTFTYIDDPNYGPSLEYVNGVAGNEDDQTFWEVLVKKSDGQIIRPDGGIAYYIPSANDQIHLGFTKW</sequence>
<evidence type="ECO:0000313" key="3">
    <source>
        <dbReference type="RefSeq" id="XP_008292629.1"/>
    </source>
</evidence>
<evidence type="ECO:0000256" key="1">
    <source>
        <dbReference type="SAM" id="SignalP"/>
    </source>
</evidence>
<dbReference type="GO" id="GO:0031419">
    <property type="term" value="F:cobalamin binding"/>
    <property type="evidence" value="ECO:0007669"/>
    <property type="project" value="TreeGrafter"/>
</dbReference>
<organism evidence="2 3">
    <name type="scientific">Stegastes partitus</name>
    <name type="common">bicolor damselfish</name>
    <dbReference type="NCBI Taxonomy" id="144197"/>
    <lineage>
        <taxon>Eukaryota</taxon>
        <taxon>Metazoa</taxon>
        <taxon>Chordata</taxon>
        <taxon>Craniata</taxon>
        <taxon>Vertebrata</taxon>
        <taxon>Euteleostomi</taxon>
        <taxon>Actinopterygii</taxon>
        <taxon>Neopterygii</taxon>
        <taxon>Teleostei</taxon>
        <taxon>Neoteleostei</taxon>
        <taxon>Acanthomorphata</taxon>
        <taxon>Ovalentaria</taxon>
        <taxon>Pomacentridae</taxon>
        <taxon>Stegastes</taxon>
    </lineage>
</organism>
<dbReference type="PANTHER" id="PTHR10559">
    <property type="entry name" value="TRANSCOBALAMIN-1/GASTRIC INTRINSIC FACTOR"/>
    <property type="match status" value="1"/>
</dbReference>
<feature type="chain" id="PRO_5041391827" evidence="1">
    <location>
        <begin position="23"/>
        <end position="136"/>
    </location>
</feature>
<feature type="signal peptide" evidence="1">
    <location>
        <begin position="1"/>
        <end position="22"/>
    </location>
</feature>